<sequence>MDKRFFYDVLNDYSLEVRETTPPHLSQYTPLERVYEGQKVILWIHGRYNELHYLSCSEPVNFKVYTGISHFE</sequence>
<comment type="caution">
    <text evidence="1">The sequence shown here is derived from an EMBL/GenBank/DDBJ whole genome shotgun (WGS) entry which is preliminary data.</text>
</comment>
<gene>
    <name evidence="1" type="ORF">THF1D04_10772</name>
</gene>
<protein>
    <submittedName>
        <fullName evidence="1">Uncharacterized protein</fullName>
    </submittedName>
</protein>
<proteinExistence type="predicted"/>
<dbReference type="EMBL" id="CAKMTQ010000001">
    <property type="protein sequence ID" value="CAH1521325.1"/>
    <property type="molecule type" value="Genomic_DNA"/>
</dbReference>
<organism evidence="1 2">
    <name type="scientific">Vibrio owensii</name>
    <dbReference type="NCBI Taxonomy" id="696485"/>
    <lineage>
        <taxon>Bacteria</taxon>
        <taxon>Pseudomonadati</taxon>
        <taxon>Pseudomonadota</taxon>
        <taxon>Gammaproteobacteria</taxon>
        <taxon>Vibrionales</taxon>
        <taxon>Vibrionaceae</taxon>
        <taxon>Vibrio</taxon>
    </lineage>
</organism>
<accession>A0AAU9PYW4</accession>
<dbReference type="Proteomes" id="UP001295420">
    <property type="component" value="Unassembled WGS sequence"/>
</dbReference>
<dbReference type="RefSeq" id="WP_409930005.1">
    <property type="nucleotide sequence ID" value="NZ_CAKMTQ010000001.1"/>
</dbReference>
<reference evidence="1" key="1">
    <citation type="submission" date="2022-01" db="EMBL/GenBank/DDBJ databases">
        <authorList>
            <person name="Lagorce A."/>
        </authorList>
    </citation>
    <scope>NUCLEOTIDE SEQUENCE</scope>
    <source>
        <strain evidence="1">Th15_F1_D04</strain>
    </source>
</reference>
<evidence type="ECO:0000313" key="1">
    <source>
        <dbReference type="EMBL" id="CAH1521325.1"/>
    </source>
</evidence>
<evidence type="ECO:0000313" key="2">
    <source>
        <dbReference type="Proteomes" id="UP001295420"/>
    </source>
</evidence>
<name>A0AAU9PYW4_9VIBR</name>
<dbReference type="AlphaFoldDB" id="A0AAU9PYW4"/>